<sequence length="1730" mass="179245">MDRIREGSRRAGVSGGGGGGGQPPPRRRLRSSGGGGGGSGSGGPRDSPRSERRRGERLMLNGGGGGGGGRDDGDETSDESLGDDDEDADEELAASAPRYPPVQRRSPSTAPPPSPPQPSGGGGHHHSSSSSGGGGGGGGYHNHHHHGGQPQMQRKGGSNPKSPIVWKAADEMIGVPVPRKARSASTKRSSHEWSVPGGGSSGGGGGSGSVAGDTSQIQRPSSRPISPASGSTTGPARKKLKHLGGSGSSGASGQAPKQRPSPASAPSTAPPQPPPPKISKSPSFIQEEIEVAEVLFGLTRQFPCPPKPVESNHKLEVRDAPEAKSGNSSPAPSSSVARPSDSTSVATIAPKRKRPRLVKYDDDVRPASPAKPELAEPSSRLETLPASRSEAKASVSAATDSGTTTAIAGVQHEAMREQEKREDHRSRDSELRPGESDRRDHRPESRAEPTPPAQPSGKPDGESAAVVSEARNGESTAATKIELASDGSRQEKFCIDLMAPPGKSPDRDGASDPDVDKKGLDSEMDMAARGNSEKKDVERPRRGLEINLEDDKMVQRMPADEVAPKKLTLQLDLEKPSLGDEKSPSERRPQPALQQQKPKNEIKHEKSAMPAVTPPMPIPVGSWLGSFPPFGYLGPVPALSAAGLHHPMDVKPGSSAGLQHAALLPPVRPKRCATHCFIAQQIRYNQQVTAKMQNFWTPATAAAAAAAASRSAAPFFGPRPFNMGVVPPAEAASLLVNPMQGSYPVRAHAPLQEAKAPSMATSPFQGSLSKDKAAMNNAAVAESSQRKQPPAHEAQQPGPVPNMLQGPAFIFPFNQQQAAVVAAAANAASRVGDAKPSVGSNTMPPSAAAHTSSANPGAAAMNLSFANLPPADAQLFAILQNGGYPFQVAAHAGGPPAAYRGMAPPGPAVPFFNGHVYPSHMLHPSQQHGASPQNLQKTPMSNMSASSQKHQPQQSQGLLGYAPNANAAAAASNSQSYSSGNQRPVLLPGLAHRQDSEKTVQDGPSGDDKSSHPQKGGYDHNYAVPVHLPNFALMPPTSAGGGGGQSDKKLSDHHQQQLPPASRGQGVRIDLASSPSFVVPFGSVGAPGSAPGGLDFSSLGPNHQLFQSHQEAGRHGYPQLNFAAAQSVQAGQHKPQHQVSGETKSVAGDSSTHNTVDSERKKSAAAKYPGDSQQHSLSFSRQDNKSYVPPFLSGSTNDSSSRTLSLIGSEPSNAFSLGGKSANTSAPAATSAAAPSPSSIPQQQQQQQQQHFLQLHKQQQQLIQHHHMNSRPRSAAPSNTGGYSDRLNMPSFQGMMYPSSAAQVGVPSQSPQLKPSSARATGAPAGVASPGASPSNLIVMKSGLHQQQAKAPMQSLSTSNHQPQSSSKMGPVTNMSTGGGDLSRSSNAPVASGSPSNSVSKSTGGSPPASGSAKGVPPAVQLPSPQQQSAKNPASTSGAKSTPTNHYSSMPMPSILGQQPNVPPGSNSGSKQQSHMMKQQPFPQGGHFFISNAYTPQAPGAAGGVALGLYQKRSADKTQQQQQPHQQSAMSAAASNNMKTHHPPAGSFMHLAAASQSASGVPHSHMSAAQLTFGAPMSMSVKPSSDQKPAAGRAASVIRSTNARDRQTDRQTPAAATARSNSESFSRVDAADDPLPLHLPPPPVDRAPQETSSPSPRAHDVRAPRGPVIAAAASPIDTAAAAIDSRARTYYNVGQRNDTTATTTNTSCTKQQTRWGPPVPNLGPTISDLT</sequence>
<feature type="compositionally biased region" description="Polar residues" evidence="1">
    <location>
        <begin position="1423"/>
        <end position="1448"/>
    </location>
</feature>
<feature type="region of interest" description="Disordered" evidence="1">
    <location>
        <begin position="1302"/>
        <end position="1493"/>
    </location>
</feature>
<feature type="compositionally biased region" description="Gly residues" evidence="1">
    <location>
        <begin position="196"/>
        <end position="209"/>
    </location>
</feature>
<proteinExistence type="predicted"/>
<feature type="region of interest" description="Disordered" evidence="1">
    <location>
        <begin position="994"/>
        <end position="1067"/>
    </location>
</feature>
<feature type="region of interest" description="Disordered" evidence="1">
    <location>
        <begin position="832"/>
        <end position="854"/>
    </location>
</feature>
<feature type="compositionally biased region" description="Polar residues" evidence="1">
    <location>
        <begin position="1383"/>
        <end position="1399"/>
    </location>
</feature>
<accession>A0A0E0EDC6</accession>
<feature type="compositionally biased region" description="Basic and acidic residues" evidence="1">
    <location>
        <begin position="598"/>
        <end position="607"/>
    </location>
</feature>
<feature type="compositionally biased region" description="Acidic residues" evidence="1">
    <location>
        <begin position="72"/>
        <end position="92"/>
    </location>
</feature>
<dbReference type="Proteomes" id="UP000008021">
    <property type="component" value="Chromosome 7"/>
</dbReference>
<feature type="compositionally biased region" description="Polar residues" evidence="1">
    <location>
        <begin position="1344"/>
        <end position="1376"/>
    </location>
</feature>
<feature type="compositionally biased region" description="Polar residues" evidence="1">
    <location>
        <begin position="212"/>
        <end position="234"/>
    </location>
</feature>
<feature type="region of interest" description="Disordered" evidence="1">
    <location>
        <begin position="920"/>
        <end position="958"/>
    </location>
</feature>
<feature type="region of interest" description="Disordered" evidence="1">
    <location>
        <begin position="754"/>
        <end position="802"/>
    </location>
</feature>
<feature type="compositionally biased region" description="Low complexity" evidence="1">
    <location>
        <begin position="1519"/>
        <end position="1535"/>
    </location>
</feature>
<evidence type="ECO:0008006" key="4">
    <source>
        <dbReference type="Google" id="ProtNLM"/>
    </source>
</evidence>
<dbReference type="HOGENOM" id="CLU_002205_0_0_1"/>
<feature type="compositionally biased region" description="Low complexity" evidence="1">
    <location>
        <begin position="1221"/>
        <end position="1263"/>
    </location>
</feature>
<feature type="compositionally biased region" description="Pro residues" evidence="1">
    <location>
        <begin position="109"/>
        <end position="118"/>
    </location>
</feature>
<feature type="region of interest" description="Disordered" evidence="1">
    <location>
        <begin position="1697"/>
        <end position="1730"/>
    </location>
</feature>
<feature type="compositionally biased region" description="Low complexity" evidence="1">
    <location>
        <begin position="323"/>
        <end position="344"/>
    </location>
</feature>
<dbReference type="GO" id="GO:0005634">
    <property type="term" value="C:nucleus"/>
    <property type="evidence" value="ECO:0007669"/>
    <property type="project" value="TreeGrafter"/>
</dbReference>
<feature type="compositionally biased region" description="Polar residues" evidence="1">
    <location>
        <begin position="759"/>
        <end position="768"/>
    </location>
</feature>
<dbReference type="EnsemblPlants" id="OMERI07G16040.2">
    <property type="protein sequence ID" value="OMERI07G16040.2"/>
    <property type="gene ID" value="OMERI07G16040"/>
</dbReference>
<feature type="compositionally biased region" description="Polar residues" evidence="1">
    <location>
        <begin position="924"/>
        <end position="957"/>
    </location>
</feature>
<feature type="region of interest" description="Disordered" evidence="1">
    <location>
        <begin position="1514"/>
        <end position="1545"/>
    </location>
</feature>
<feature type="compositionally biased region" description="Polar residues" evidence="1">
    <location>
        <begin position="838"/>
        <end position="854"/>
    </location>
</feature>
<feature type="compositionally biased region" description="Basic and acidic residues" evidence="1">
    <location>
        <begin position="994"/>
        <end position="1011"/>
    </location>
</feature>
<protein>
    <recommendedName>
        <fullName evidence="4">Protein TIME FOR COFFEE</fullName>
    </recommendedName>
</protein>
<feature type="compositionally biased region" description="Polar residues" evidence="1">
    <location>
        <begin position="1456"/>
        <end position="1477"/>
    </location>
</feature>
<feature type="compositionally biased region" description="Polar residues" evidence="1">
    <location>
        <begin position="396"/>
        <end position="406"/>
    </location>
</feature>
<dbReference type="PANTHER" id="PTHR34798:SF2">
    <property type="entry name" value="PROTEIN TIME FOR COFFEE"/>
    <property type="match status" value="1"/>
</dbReference>
<feature type="compositionally biased region" description="Low complexity" evidence="1">
    <location>
        <begin position="1400"/>
        <end position="1419"/>
    </location>
</feature>
<feature type="compositionally biased region" description="Basic and acidic residues" evidence="1">
    <location>
        <begin position="504"/>
        <end position="521"/>
    </location>
</feature>
<dbReference type="Gramene" id="OMERI07G16040.2">
    <property type="protein sequence ID" value="OMERI07G16040.2"/>
    <property type="gene ID" value="OMERI07G16040"/>
</dbReference>
<feature type="compositionally biased region" description="Pro residues" evidence="1">
    <location>
        <begin position="268"/>
        <end position="277"/>
    </location>
</feature>
<feature type="region of interest" description="Disordered" evidence="1">
    <location>
        <begin position="1126"/>
        <end position="1205"/>
    </location>
</feature>
<feature type="compositionally biased region" description="Polar residues" evidence="1">
    <location>
        <begin position="1137"/>
        <end position="1155"/>
    </location>
</feature>
<feature type="region of interest" description="Disordered" evidence="1">
    <location>
        <begin position="1217"/>
        <end position="1290"/>
    </location>
</feature>
<dbReference type="STRING" id="40149.A0A0E0EDC6"/>
<dbReference type="InterPro" id="IPR039317">
    <property type="entry name" value="TIC"/>
</dbReference>
<feature type="region of interest" description="Disordered" evidence="1">
    <location>
        <begin position="1579"/>
        <end position="1662"/>
    </location>
</feature>
<evidence type="ECO:0000313" key="3">
    <source>
        <dbReference type="Proteomes" id="UP000008021"/>
    </source>
</evidence>
<feature type="compositionally biased region" description="Basic and acidic residues" evidence="1">
    <location>
        <begin position="46"/>
        <end position="57"/>
    </location>
</feature>
<reference evidence="2" key="2">
    <citation type="submission" date="2018-05" db="EMBL/GenBank/DDBJ databases">
        <title>OmerRS3 (Oryza meridionalis Reference Sequence Version 3).</title>
        <authorList>
            <person name="Zhang J."/>
            <person name="Kudrna D."/>
            <person name="Lee S."/>
            <person name="Talag J."/>
            <person name="Welchert J."/>
            <person name="Wing R.A."/>
        </authorList>
    </citation>
    <scope>NUCLEOTIDE SEQUENCE [LARGE SCALE GENOMIC DNA]</scope>
    <source>
        <strain evidence="2">cv. OR44</strain>
    </source>
</reference>
<name>A0A0E0EDC6_9ORYZ</name>
<feature type="region of interest" description="Disordered" evidence="1">
    <location>
        <begin position="1"/>
        <end position="285"/>
    </location>
</feature>
<dbReference type="PANTHER" id="PTHR34798">
    <property type="entry name" value="PROTEIN TIME FOR COFFEE"/>
    <property type="match status" value="1"/>
</dbReference>
<feature type="compositionally biased region" description="Gly residues" evidence="1">
    <location>
        <begin position="32"/>
        <end position="43"/>
    </location>
</feature>
<feature type="compositionally biased region" description="Basic and acidic residues" evidence="1">
    <location>
        <begin position="413"/>
        <end position="447"/>
    </location>
</feature>
<feature type="compositionally biased region" description="Polar residues" evidence="1">
    <location>
        <begin position="1302"/>
        <end position="1319"/>
    </location>
</feature>
<feature type="compositionally biased region" description="Polar residues" evidence="1">
    <location>
        <begin position="1193"/>
        <end position="1205"/>
    </location>
</feature>
<evidence type="ECO:0000313" key="2">
    <source>
        <dbReference type="EnsemblPlants" id="OMERI07G16040.2"/>
    </source>
</evidence>
<feature type="compositionally biased region" description="Basic and acidic residues" evidence="1">
    <location>
        <begin position="1046"/>
        <end position="1055"/>
    </location>
</feature>
<feature type="compositionally biased region" description="Polar residues" evidence="1">
    <location>
        <begin position="1171"/>
        <end position="1181"/>
    </location>
</feature>
<feature type="compositionally biased region" description="Basic and acidic residues" evidence="1">
    <location>
        <begin position="572"/>
        <end position="589"/>
    </location>
</feature>
<reference evidence="2" key="1">
    <citation type="submission" date="2015-04" db="UniProtKB">
        <authorList>
            <consortium name="EnsemblPlants"/>
        </authorList>
    </citation>
    <scope>IDENTIFICATION</scope>
</reference>
<feature type="compositionally biased region" description="Basic and acidic residues" evidence="1">
    <location>
        <begin position="310"/>
        <end position="322"/>
    </location>
</feature>
<dbReference type="eggNOG" id="ENOG502QTJH">
    <property type="taxonomic scope" value="Eukaryota"/>
</dbReference>
<feature type="compositionally biased region" description="Gly residues" evidence="1">
    <location>
        <begin position="131"/>
        <end position="140"/>
    </location>
</feature>
<keyword evidence="3" id="KW-1185">Reference proteome</keyword>
<organism evidence="2">
    <name type="scientific">Oryza meridionalis</name>
    <dbReference type="NCBI Taxonomy" id="40149"/>
    <lineage>
        <taxon>Eukaryota</taxon>
        <taxon>Viridiplantae</taxon>
        <taxon>Streptophyta</taxon>
        <taxon>Embryophyta</taxon>
        <taxon>Tracheophyta</taxon>
        <taxon>Spermatophyta</taxon>
        <taxon>Magnoliopsida</taxon>
        <taxon>Liliopsida</taxon>
        <taxon>Poales</taxon>
        <taxon>Poaceae</taxon>
        <taxon>BOP clade</taxon>
        <taxon>Oryzoideae</taxon>
        <taxon>Oryzeae</taxon>
        <taxon>Oryzinae</taxon>
        <taxon>Oryza</taxon>
    </lineage>
</organism>
<feature type="compositionally biased region" description="Basic and acidic residues" evidence="1">
    <location>
        <begin position="531"/>
        <end position="564"/>
    </location>
</feature>
<feature type="region of interest" description="Disordered" evidence="1">
    <location>
        <begin position="301"/>
        <end position="611"/>
    </location>
</feature>
<feature type="compositionally biased region" description="Low complexity" evidence="1">
    <location>
        <begin position="1699"/>
        <end position="1713"/>
    </location>
</feature>
<dbReference type="GO" id="GO:0042752">
    <property type="term" value="P:regulation of circadian rhythm"/>
    <property type="evidence" value="ECO:0007669"/>
    <property type="project" value="InterPro"/>
</dbReference>
<feature type="compositionally biased region" description="Low complexity" evidence="1">
    <location>
        <begin position="1320"/>
        <end position="1335"/>
    </location>
</feature>
<evidence type="ECO:0000256" key="1">
    <source>
        <dbReference type="SAM" id="MobiDB-lite"/>
    </source>
</evidence>